<keyword evidence="3" id="KW-1185">Reference proteome</keyword>
<dbReference type="AlphaFoldDB" id="A0A183E6J0"/>
<dbReference type="InterPro" id="IPR000242">
    <property type="entry name" value="PTP_cat"/>
</dbReference>
<name>A0A183E6J0_9BILA</name>
<dbReference type="OrthoDB" id="6058203at2759"/>
<dbReference type="Proteomes" id="UP000271098">
    <property type="component" value="Unassembled WGS sequence"/>
</dbReference>
<dbReference type="EMBL" id="UYRT01083948">
    <property type="protein sequence ID" value="VDN28155.1"/>
    <property type="molecule type" value="Genomic_DNA"/>
</dbReference>
<dbReference type="InterPro" id="IPR052782">
    <property type="entry name" value="Oocyte-zygote_transition_reg"/>
</dbReference>
<evidence type="ECO:0000259" key="1">
    <source>
        <dbReference type="PROSITE" id="PS50055"/>
    </source>
</evidence>
<evidence type="ECO:0000313" key="2">
    <source>
        <dbReference type="EMBL" id="VDN28155.1"/>
    </source>
</evidence>
<sequence length="164" mass="18864">MSRGRNVCSVDDRKVNKGGAKAVMAVAEIRAPIGKKFVRQKTTEKDDKSKMVSETVYEQWMDSVIENGVKNIRREYLELVRSYVPSGTQRAWESDKNYDKNRQKIDSFKEDYINASYVDVGEGLKFIAAQGPMSNTIQDFWIMVIQEEVKVSVTKQIVLKFRLL</sequence>
<dbReference type="SUPFAM" id="SSF52799">
    <property type="entry name" value="(Phosphotyrosine protein) phosphatases II"/>
    <property type="match status" value="1"/>
</dbReference>
<evidence type="ECO:0000313" key="3">
    <source>
        <dbReference type="Proteomes" id="UP000271098"/>
    </source>
</evidence>
<dbReference type="PANTHER" id="PTHR46163">
    <property type="entry name" value="TYROSINE-PROTEIN PHOSPHATASE-RELATED"/>
    <property type="match status" value="1"/>
</dbReference>
<organism evidence="4">
    <name type="scientific">Gongylonema pulchrum</name>
    <dbReference type="NCBI Taxonomy" id="637853"/>
    <lineage>
        <taxon>Eukaryota</taxon>
        <taxon>Metazoa</taxon>
        <taxon>Ecdysozoa</taxon>
        <taxon>Nematoda</taxon>
        <taxon>Chromadorea</taxon>
        <taxon>Rhabditida</taxon>
        <taxon>Spirurina</taxon>
        <taxon>Spiruromorpha</taxon>
        <taxon>Spiruroidea</taxon>
        <taxon>Gongylonematidae</taxon>
        <taxon>Gongylonema</taxon>
    </lineage>
</organism>
<evidence type="ECO:0000313" key="4">
    <source>
        <dbReference type="WBParaSite" id="GPUH_0001660301-mRNA-1"/>
    </source>
</evidence>
<reference evidence="2 3" key="2">
    <citation type="submission" date="2018-11" db="EMBL/GenBank/DDBJ databases">
        <authorList>
            <consortium name="Pathogen Informatics"/>
        </authorList>
    </citation>
    <scope>NUCLEOTIDE SEQUENCE [LARGE SCALE GENOMIC DNA]</scope>
</reference>
<gene>
    <name evidence="2" type="ORF">GPUH_LOCUS16581</name>
</gene>
<protein>
    <submittedName>
        <fullName evidence="4">Tyrosine-protein phosphatase domain-containing protein</fullName>
    </submittedName>
</protein>
<dbReference type="PRINTS" id="PR00700">
    <property type="entry name" value="PRTYPHPHTASE"/>
</dbReference>
<dbReference type="PROSITE" id="PS50055">
    <property type="entry name" value="TYR_PHOSPHATASE_PTP"/>
    <property type="match status" value="1"/>
</dbReference>
<proteinExistence type="predicted"/>
<dbReference type="GO" id="GO:0004725">
    <property type="term" value="F:protein tyrosine phosphatase activity"/>
    <property type="evidence" value="ECO:0007669"/>
    <property type="project" value="InterPro"/>
</dbReference>
<dbReference type="Gene3D" id="3.90.190.10">
    <property type="entry name" value="Protein tyrosine phosphatase superfamily"/>
    <property type="match status" value="1"/>
</dbReference>
<dbReference type="InterPro" id="IPR029021">
    <property type="entry name" value="Prot-tyrosine_phosphatase-like"/>
</dbReference>
<feature type="domain" description="Tyrosine-protein phosphatase" evidence="1">
    <location>
        <begin position="98"/>
        <end position="164"/>
    </location>
</feature>
<dbReference type="WBParaSite" id="GPUH_0001660301-mRNA-1">
    <property type="protein sequence ID" value="GPUH_0001660301-mRNA-1"/>
    <property type="gene ID" value="GPUH_0001660301"/>
</dbReference>
<reference evidence="4" key="1">
    <citation type="submission" date="2016-06" db="UniProtKB">
        <authorList>
            <consortium name="WormBaseParasite"/>
        </authorList>
    </citation>
    <scope>IDENTIFICATION</scope>
</reference>
<dbReference type="Pfam" id="PF00102">
    <property type="entry name" value="Y_phosphatase"/>
    <property type="match status" value="1"/>
</dbReference>
<accession>A0A183E6J0</accession>